<gene>
    <name evidence="2" type="primary">105625383</name>
</gene>
<keyword evidence="1" id="KW-1133">Transmembrane helix</keyword>
<keyword evidence="3" id="KW-1185">Reference proteome</keyword>
<name>A0A158NX49_ATTCE</name>
<proteinExistence type="predicted"/>
<dbReference type="EnsemblMetazoa" id="XM_012206717.1">
    <property type="protein sequence ID" value="XP_012062107.1"/>
    <property type="gene ID" value="LOC105625383"/>
</dbReference>
<organism evidence="2 3">
    <name type="scientific">Atta cephalotes</name>
    <name type="common">Leafcutter ant</name>
    <dbReference type="NCBI Taxonomy" id="12957"/>
    <lineage>
        <taxon>Eukaryota</taxon>
        <taxon>Metazoa</taxon>
        <taxon>Ecdysozoa</taxon>
        <taxon>Arthropoda</taxon>
        <taxon>Hexapoda</taxon>
        <taxon>Insecta</taxon>
        <taxon>Pterygota</taxon>
        <taxon>Neoptera</taxon>
        <taxon>Endopterygota</taxon>
        <taxon>Hymenoptera</taxon>
        <taxon>Apocrita</taxon>
        <taxon>Aculeata</taxon>
        <taxon>Formicoidea</taxon>
        <taxon>Formicidae</taxon>
        <taxon>Myrmicinae</taxon>
        <taxon>Atta</taxon>
    </lineage>
</organism>
<accession>A0A158NX49</accession>
<evidence type="ECO:0000313" key="3">
    <source>
        <dbReference type="Proteomes" id="UP000005205"/>
    </source>
</evidence>
<dbReference type="KEGG" id="acep:105625383"/>
<sequence>MPNCTTDLTWYLGKFIIGFTGILFLYISFLKEKKKYCVCNTRMRKLLQKQESEKWPSRCKCIKGMQDKRYLCGCNKAMQLTWNDDMISTISNDFIKHKKCCPKNRYCTRRNSC</sequence>
<reference evidence="3" key="1">
    <citation type="journal article" date="2011" name="PLoS Genet.">
        <title>The genome sequence of the leaf-cutter ant Atta cephalotes reveals insights into its obligate symbiotic lifestyle.</title>
        <authorList>
            <person name="Suen G."/>
            <person name="Teiling C."/>
            <person name="Li L."/>
            <person name="Holt C."/>
            <person name="Abouheif E."/>
            <person name="Bornberg-Bauer E."/>
            <person name="Bouffard P."/>
            <person name="Caldera E.J."/>
            <person name="Cash E."/>
            <person name="Cavanaugh A."/>
            <person name="Denas O."/>
            <person name="Elhaik E."/>
            <person name="Fave M.J."/>
            <person name="Gadau J."/>
            <person name="Gibson J.D."/>
            <person name="Graur D."/>
            <person name="Grubbs K.J."/>
            <person name="Hagen D.E."/>
            <person name="Harkins T.T."/>
            <person name="Helmkampf M."/>
            <person name="Hu H."/>
            <person name="Johnson B.R."/>
            <person name="Kim J."/>
            <person name="Marsh S.E."/>
            <person name="Moeller J.A."/>
            <person name="Munoz-Torres M.C."/>
            <person name="Murphy M.C."/>
            <person name="Naughton M.C."/>
            <person name="Nigam S."/>
            <person name="Overson R."/>
            <person name="Rajakumar R."/>
            <person name="Reese J.T."/>
            <person name="Scott J.J."/>
            <person name="Smith C.R."/>
            <person name="Tao S."/>
            <person name="Tsutsui N.D."/>
            <person name="Viljakainen L."/>
            <person name="Wissler L."/>
            <person name="Yandell M.D."/>
            <person name="Zimmer F."/>
            <person name="Taylor J."/>
            <person name="Slater S.C."/>
            <person name="Clifton S.W."/>
            <person name="Warren W.C."/>
            <person name="Elsik C.G."/>
            <person name="Smith C.D."/>
            <person name="Weinstock G.M."/>
            <person name="Gerardo N.M."/>
            <person name="Currie C.R."/>
        </authorList>
    </citation>
    <scope>NUCLEOTIDE SEQUENCE [LARGE SCALE GENOMIC DNA]</scope>
</reference>
<dbReference type="OrthoDB" id="7647997at2759"/>
<dbReference type="EMBL" id="ADTU01029182">
    <property type="status" value="NOT_ANNOTATED_CDS"/>
    <property type="molecule type" value="Genomic_DNA"/>
</dbReference>
<evidence type="ECO:0000313" key="2">
    <source>
        <dbReference type="EnsemblMetazoa" id="XP_012062107.1"/>
    </source>
</evidence>
<reference evidence="2" key="2">
    <citation type="submission" date="2016-04" db="UniProtKB">
        <authorList>
            <consortium name="EnsemblMetazoa"/>
        </authorList>
    </citation>
    <scope>IDENTIFICATION</scope>
</reference>
<feature type="transmembrane region" description="Helical" evidence="1">
    <location>
        <begin position="12"/>
        <end position="30"/>
    </location>
</feature>
<evidence type="ECO:0000256" key="1">
    <source>
        <dbReference type="SAM" id="Phobius"/>
    </source>
</evidence>
<dbReference type="Proteomes" id="UP000005205">
    <property type="component" value="Unassembled WGS sequence"/>
</dbReference>
<keyword evidence="1" id="KW-0812">Transmembrane</keyword>
<protein>
    <submittedName>
        <fullName evidence="2">Uncharacterized protein</fullName>
    </submittedName>
</protein>
<dbReference type="InParanoid" id="A0A158NX49"/>
<dbReference type="AlphaFoldDB" id="A0A158NX49"/>
<keyword evidence="1" id="KW-0472">Membrane</keyword>